<evidence type="ECO:0000313" key="2">
    <source>
        <dbReference type="EMBL" id="KAF5345724.1"/>
    </source>
</evidence>
<dbReference type="InterPro" id="IPR027796">
    <property type="entry name" value="OTT_1508_deam-like"/>
</dbReference>
<dbReference type="AlphaFoldDB" id="A0A8H5CPS7"/>
<accession>A0A8H5CPS7</accession>
<reference evidence="2 3" key="1">
    <citation type="journal article" date="2020" name="ISME J.">
        <title>Uncovering the hidden diversity of litter-decomposition mechanisms in mushroom-forming fungi.</title>
        <authorList>
            <person name="Floudas D."/>
            <person name="Bentzer J."/>
            <person name="Ahren D."/>
            <person name="Johansson T."/>
            <person name="Persson P."/>
            <person name="Tunlid A."/>
        </authorList>
    </citation>
    <scope>NUCLEOTIDE SEQUENCE [LARGE SCALE GENOMIC DNA]</scope>
    <source>
        <strain evidence="2 3">CBS 406.79</strain>
    </source>
</reference>
<gene>
    <name evidence="2" type="ORF">D9757_014964</name>
</gene>
<evidence type="ECO:0000313" key="3">
    <source>
        <dbReference type="Proteomes" id="UP000518752"/>
    </source>
</evidence>
<dbReference type="Pfam" id="PF14441">
    <property type="entry name" value="OTT_1508_deam"/>
    <property type="match status" value="1"/>
</dbReference>
<keyword evidence="3" id="KW-1185">Reference proteome</keyword>
<dbReference type="Proteomes" id="UP000518752">
    <property type="component" value="Unassembled WGS sequence"/>
</dbReference>
<organism evidence="2 3">
    <name type="scientific">Collybiopsis confluens</name>
    <dbReference type="NCBI Taxonomy" id="2823264"/>
    <lineage>
        <taxon>Eukaryota</taxon>
        <taxon>Fungi</taxon>
        <taxon>Dikarya</taxon>
        <taxon>Basidiomycota</taxon>
        <taxon>Agaricomycotina</taxon>
        <taxon>Agaricomycetes</taxon>
        <taxon>Agaricomycetidae</taxon>
        <taxon>Agaricales</taxon>
        <taxon>Marasmiineae</taxon>
        <taxon>Omphalotaceae</taxon>
        <taxon>Collybiopsis</taxon>
    </lineage>
</organism>
<evidence type="ECO:0000256" key="1">
    <source>
        <dbReference type="SAM" id="MobiDB-lite"/>
    </source>
</evidence>
<feature type="region of interest" description="Disordered" evidence="1">
    <location>
        <begin position="155"/>
        <end position="174"/>
    </location>
</feature>
<dbReference type="OrthoDB" id="3050961at2759"/>
<proteinExistence type="predicted"/>
<dbReference type="EMBL" id="JAACJN010000369">
    <property type="protein sequence ID" value="KAF5345724.1"/>
    <property type="molecule type" value="Genomic_DNA"/>
</dbReference>
<comment type="caution">
    <text evidence="2">The sequence shown here is derived from an EMBL/GenBank/DDBJ whole genome shotgun (WGS) entry which is preliminary data.</text>
</comment>
<name>A0A8H5CPS7_9AGAR</name>
<protein>
    <submittedName>
        <fullName evidence="2">Uncharacterized protein</fullName>
    </submittedName>
</protein>
<sequence>MNHLETRWIFQMLQLSTTQIPLVLDPEEITMLSRCGLVVTRMSVAFVGPTYLCSVEPGNIMNWVTLLLEVTKELMDLYLVYPRNQDPASITRHFRMSAYHVRTSPPSEREVVGICLRMGFLHKLRPVLKCLLSSRSFALETSLLTAASAAKQRRRVASQKHGLSSGTAQDPEFFPEQHEHITDSVIRAYDTVLAWHTSANFLFRHRHLFPNPNLNIQFLSYNPMASLRFSNLQAACQDILAWKDPNGSFHSGHYQELAAEASNGTVHAEALLMSYLISAEAPEEIRKLAEKVIGVGKKCCAICWLLAQILTQQRLAHFVLPGTHATYYPWVAPLNLPTSVLLGISQNL</sequence>